<dbReference type="InterPro" id="IPR016035">
    <property type="entry name" value="Acyl_Trfase/lysoPLipase"/>
</dbReference>
<name>A0A2U2J5H0_9SPHN</name>
<comment type="caution">
    <text evidence="2">Lacks conserved residue(s) required for the propagation of feature annotation.</text>
</comment>
<evidence type="ECO:0000313" key="5">
    <source>
        <dbReference type="Proteomes" id="UP000245916"/>
    </source>
</evidence>
<evidence type="ECO:0000259" key="3">
    <source>
        <dbReference type="PROSITE" id="PS51635"/>
    </source>
</evidence>
<dbReference type="InterPro" id="IPR002641">
    <property type="entry name" value="PNPLA_dom"/>
</dbReference>
<dbReference type="AlphaFoldDB" id="A0A2U2J5H0"/>
<dbReference type="OrthoDB" id="8728704at2"/>
<organism evidence="4 5">
    <name type="scientific">Allosphingosinicella humi</name>
    <dbReference type="NCBI Taxonomy" id="2068657"/>
    <lineage>
        <taxon>Bacteria</taxon>
        <taxon>Pseudomonadati</taxon>
        <taxon>Pseudomonadota</taxon>
        <taxon>Alphaproteobacteria</taxon>
        <taxon>Sphingomonadales</taxon>
        <taxon>Sphingomonadaceae</taxon>
        <taxon>Allosphingosinicella</taxon>
    </lineage>
</organism>
<evidence type="ECO:0000313" key="4">
    <source>
        <dbReference type="EMBL" id="PWG03580.1"/>
    </source>
</evidence>
<dbReference type="Pfam" id="PF11856">
    <property type="entry name" value="DUF3376"/>
    <property type="match status" value="1"/>
</dbReference>
<evidence type="ECO:0000256" key="2">
    <source>
        <dbReference type="PROSITE-ProRule" id="PRU01161"/>
    </source>
</evidence>
<keyword evidence="5" id="KW-1185">Reference proteome</keyword>
<dbReference type="RefSeq" id="WP_109271718.1">
    <property type="nucleotide sequence ID" value="NZ_QFFF01000001.1"/>
</dbReference>
<reference evidence="4 5" key="1">
    <citation type="submission" date="2018-05" db="EMBL/GenBank/DDBJ databases">
        <title>Genome of Sphingosinicella humi QZX222.</title>
        <authorList>
            <person name="Qiao Z."/>
            <person name="Wang G."/>
        </authorList>
    </citation>
    <scope>NUCLEOTIDE SEQUENCE [LARGE SCALE GENOMIC DNA]</scope>
    <source>
        <strain evidence="4 5">QZX222</strain>
    </source>
</reference>
<dbReference type="InterPro" id="IPR019894">
    <property type="entry name" value="Patatin-related_protein"/>
</dbReference>
<feature type="active site" description="Nucleophile" evidence="2">
    <location>
        <position position="79"/>
    </location>
</feature>
<protein>
    <submittedName>
        <fullName evidence="4">DUF3376 domain-containing protein</fullName>
    </submittedName>
</protein>
<dbReference type="GO" id="GO:0016787">
    <property type="term" value="F:hydrolase activity"/>
    <property type="evidence" value="ECO:0007669"/>
    <property type="project" value="UniProtKB-UniRule"/>
</dbReference>
<accession>A0A2U2J5H0</accession>
<comment type="caution">
    <text evidence="4">The sequence shown here is derived from an EMBL/GenBank/DDBJ whole genome shotgun (WGS) entry which is preliminary data.</text>
</comment>
<feature type="active site" description="Proton acceptor" evidence="2">
    <location>
        <position position="316"/>
    </location>
</feature>
<evidence type="ECO:0000256" key="1">
    <source>
        <dbReference type="ARBA" id="ARBA00023098"/>
    </source>
</evidence>
<dbReference type="SUPFAM" id="SSF52151">
    <property type="entry name" value="FabD/lysophospholipase-like"/>
    <property type="match status" value="1"/>
</dbReference>
<dbReference type="Proteomes" id="UP000245916">
    <property type="component" value="Unassembled WGS sequence"/>
</dbReference>
<dbReference type="Gene3D" id="3.40.1090.10">
    <property type="entry name" value="Cytosolic phospholipase A2 catalytic domain"/>
    <property type="match status" value="2"/>
</dbReference>
<dbReference type="GO" id="GO:0016042">
    <property type="term" value="P:lipid catabolic process"/>
    <property type="evidence" value="ECO:0007669"/>
    <property type="project" value="UniProtKB-UniRule"/>
</dbReference>
<feature type="short sequence motif" description="GXSXG" evidence="2">
    <location>
        <begin position="77"/>
        <end position="81"/>
    </location>
</feature>
<keyword evidence="2" id="KW-0378">Hydrolase</keyword>
<dbReference type="Pfam" id="PF01734">
    <property type="entry name" value="Patatin"/>
    <property type="match status" value="1"/>
</dbReference>
<proteinExistence type="predicted"/>
<feature type="domain" description="PNPLA" evidence="3">
    <location>
        <begin position="10"/>
        <end position="329"/>
    </location>
</feature>
<keyword evidence="1 2" id="KW-0443">Lipid metabolism</keyword>
<dbReference type="EMBL" id="QFFF01000001">
    <property type="protein sequence ID" value="PWG03580.1"/>
    <property type="molecule type" value="Genomic_DNA"/>
</dbReference>
<sequence length="776" mass="85425">MREKELRLALVCYGGISLAVYMHGITKEIWRLARASQAHHAGAPSDGSSQDIYRRLIETISDECGIELRVLVDILAGASAGGINAIFLADAISTGHSLDPLTELWLDKADVDSLLDPAVHPVSRFAKAAAVPIAWALTGRSGTVDETVEPEHREEVRAKLANFVRARWFAPPFAGPGFTGLILDALEAMAKGPRGPSLLPHYQPLDLFVTVTDFHGHPERLRLNSPAEIAETEHRLILSFRDRGGEIRGLADAAELAFAARATASFPGAFPPFRVGELDTVLKARARAWPGRDRFLKRALPRHAAIGEADAAVLIDGSVLANAPFRPAIDALKSRPARREVDRRFVYIDPKPGGRSVRLTGSDDAAVPGFFTTIFGALSDIPREQPIRDNLDAIEERSARIRRLRHIVEAMRPEVEAAIERAFGATLLLGRPTPRRLAAWRSKAQTIASREVGYAYAAYGHLKLASVVDDIAAHILRLGGGGSRQRHETIKHAIWRVVEETGLASDEAMTASGARTDVIDFFRRFDLIYRTRRLRLLARRLGRLDEQPDAPRPAIEAARQTIYDLIGRYRAPVETDGEEDLSIFQAAAQQPREILAALAERLDLKQRDDEADERIAELLAAFPKAERRSLILTYLGFPFYDIATLPLLQGEGLDEFDPVKVDRISPDDATAIREGGAEATLKGIQFNSFGAFFSRAYRENDYLWGRLHGADRLIDIVVSTLPEGVHLPPGRVATLKREAFRAIIAEEKERLTAIPVLFEQLEREVGGETAAAASAS</sequence>
<dbReference type="NCBIfam" id="TIGR03607">
    <property type="entry name" value="patatin-like protein"/>
    <property type="match status" value="1"/>
</dbReference>
<dbReference type="PROSITE" id="PS51635">
    <property type="entry name" value="PNPLA"/>
    <property type="match status" value="1"/>
</dbReference>
<dbReference type="InterPro" id="IPR024282">
    <property type="entry name" value="DUF3376"/>
</dbReference>
<gene>
    <name evidence="4" type="ORF">DF286_12375</name>
</gene>
<keyword evidence="2" id="KW-0442">Lipid degradation</keyword>